<protein>
    <submittedName>
        <fullName evidence="1">Uncharacterized protein</fullName>
    </submittedName>
</protein>
<keyword evidence="2" id="KW-1185">Reference proteome</keyword>
<dbReference type="RefSeq" id="XP_018988078.1">
    <property type="nucleotide sequence ID" value="XM_019127556.1"/>
</dbReference>
<dbReference type="Proteomes" id="UP000094336">
    <property type="component" value="Unassembled WGS sequence"/>
</dbReference>
<evidence type="ECO:0000313" key="1">
    <source>
        <dbReference type="EMBL" id="ODQ82750.1"/>
    </source>
</evidence>
<evidence type="ECO:0000313" key="2">
    <source>
        <dbReference type="Proteomes" id="UP000094336"/>
    </source>
</evidence>
<proteinExistence type="predicted"/>
<organism evidence="1 2">
    <name type="scientific">Babjeviella inositovora NRRL Y-12698</name>
    <dbReference type="NCBI Taxonomy" id="984486"/>
    <lineage>
        <taxon>Eukaryota</taxon>
        <taxon>Fungi</taxon>
        <taxon>Dikarya</taxon>
        <taxon>Ascomycota</taxon>
        <taxon>Saccharomycotina</taxon>
        <taxon>Pichiomycetes</taxon>
        <taxon>Serinales incertae sedis</taxon>
        <taxon>Babjeviella</taxon>
    </lineage>
</organism>
<name>A0A1E3QYJ6_9ASCO</name>
<accession>A0A1E3QYJ6</accession>
<reference evidence="2" key="1">
    <citation type="submission" date="2016-05" db="EMBL/GenBank/DDBJ databases">
        <title>Comparative genomics of biotechnologically important yeasts.</title>
        <authorList>
            <consortium name="DOE Joint Genome Institute"/>
            <person name="Riley R."/>
            <person name="Haridas S."/>
            <person name="Wolfe K.H."/>
            <person name="Lopes M.R."/>
            <person name="Hittinger C.T."/>
            <person name="Goker M."/>
            <person name="Salamov A."/>
            <person name="Wisecaver J."/>
            <person name="Long T.M."/>
            <person name="Aerts A.L."/>
            <person name="Barry K."/>
            <person name="Choi C."/>
            <person name="Clum A."/>
            <person name="Coughlan A.Y."/>
            <person name="Deshpande S."/>
            <person name="Douglass A.P."/>
            <person name="Hanson S.J."/>
            <person name="Klenk H.-P."/>
            <person name="Labutti K."/>
            <person name="Lapidus A."/>
            <person name="Lindquist E."/>
            <person name="Lipzen A."/>
            <person name="Meier-Kolthoff J.P."/>
            <person name="Ohm R.A."/>
            <person name="Otillar R.P."/>
            <person name="Pangilinan J."/>
            <person name="Peng Y."/>
            <person name="Rokas A."/>
            <person name="Rosa C.A."/>
            <person name="Scheuner C."/>
            <person name="Sibirny A.A."/>
            <person name="Slot J.C."/>
            <person name="Stielow J.B."/>
            <person name="Sun H."/>
            <person name="Kurtzman C.P."/>
            <person name="Blackwell M."/>
            <person name="Grigoriev I.V."/>
            <person name="Jeffries T.W."/>
        </authorList>
    </citation>
    <scope>NUCLEOTIDE SEQUENCE [LARGE SCALE GENOMIC DNA]</scope>
    <source>
        <strain evidence="2">NRRL Y-12698</strain>
    </source>
</reference>
<dbReference type="AlphaFoldDB" id="A0A1E3QYJ6"/>
<dbReference type="EMBL" id="KV454426">
    <property type="protein sequence ID" value="ODQ82750.1"/>
    <property type="molecule type" value="Genomic_DNA"/>
</dbReference>
<gene>
    <name evidence="1" type="ORF">BABINDRAFT_159266</name>
</gene>
<dbReference type="STRING" id="984486.A0A1E3QYJ6"/>
<dbReference type="OrthoDB" id="4093447at2759"/>
<sequence length="527" mass="57998">MTPHPTLNPPLPISAAYRKGSNILIESPVISSFKRKFSDLHVGPSNHLSLSRPMTPIDQTGQAQFSFGDDYTGAATPNESYFPVSKKFLQKNSHDYFSANPVGNSGVPGTPAFEESRCMPPLLRNDSSLSVSSLIADFPMQDRNCSVVDYTVTFSAKFDRVLMRDYEQIINDPQSTPFHGKIPPSGLVSGLTKRVLAQLIPSTPDNQSDALEEFRGYFTSANSPDIIMELFENKPLLLALIRKRLLDTCTGQSLDSTMIQMPGPSSSASRFSGLSDPLHSLSLLRLNSLSRNSSFSGVGNLGRQHSNSSWLHVGNFGKLQATAHNNWSSESIGGPPPLRRSRNDSLASVSSFNGLLKDPLFPPQLFFATPPASIKSLMDLTGSYEPDVFSRNQVFDLGLEEELDFSASSPVFAPRPVTEETQPRKVEGLRVCTRPITPANTAGLKQGLENGLPAVDPLHRPLSPTLSPEVQEECTLQRTKSIHRKKSLPRLLMDKLGYQKDDEDVLFDGELTSQRKRDSLKLKRGMH</sequence>
<dbReference type="GeneID" id="30145409"/>